<dbReference type="OrthoDB" id="9840438at2"/>
<proteinExistence type="predicted"/>
<reference evidence="1 2" key="1">
    <citation type="submission" date="2019-03" db="EMBL/GenBank/DDBJ databases">
        <title>Complete genome sequence of Spiroplasma gladiatoris TG-1 (DSM 22552).</title>
        <authorList>
            <person name="Lin Y.-C."/>
            <person name="Chou L."/>
            <person name="Kuo C.-H."/>
        </authorList>
    </citation>
    <scope>NUCLEOTIDE SEQUENCE [LARGE SCALE GENOMIC DNA]</scope>
    <source>
        <strain evidence="1 2">TG-1</strain>
    </source>
</reference>
<gene>
    <name evidence="1" type="ORF">SGLAD_v1c01670</name>
</gene>
<dbReference type="EMBL" id="CP038013">
    <property type="protein sequence ID" value="QBQ07366.1"/>
    <property type="molecule type" value="Genomic_DNA"/>
</dbReference>
<name>A0A4P7AIA4_9MOLU</name>
<evidence type="ECO:0000313" key="1">
    <source>
        <dbReference type="EMBL" id="QBQ07366.1"/>
    </source>
</evidence>
<sequence length="136" mass="16879">MLKFVITKENMELIKKDKKFIELRKYGQNFIDIYIQFRSVKEIEVTFLEQNSNNEQKVTITSYEGLELYNEKDRVLKALERRFNNEKDQWYENDIFKNWIEKDNKKLNNYINWLESYFADSQFIIIYYFKKNKQKP</sequence>
<organism evidence="1 2">
    <name type="scientific">Spiroplasma gladiatoris</name>
    <dbReference type="NCBI Taxonomy" id="2143"/>
    <lineage>
        <taxon>Bacteria</taxon>
        <taxon>Bacillati</taxon>
        <taxon>Mycoplasmatota</taxon>
        <taxon>Mollicutes</taxon>
        <taxon>Entomoplasmatales</taxon>
        <taxon>Spiroplasmataceae</taxon>
        <taxon>Spiroplasma</taxon>
    </lineage>
</organism>
<accession>A0A4P7AIA4</accession>
<dbReference type="KEGG" id="sgq:SGLAD_v1c01670"/>
<dbReference type="Proteomes" id="UP000294309">
    <property type="component" value="Chromosome"/>
</dbReference>
<dbReference type="RefSeq" id="WP_134297166.1">
    <property type="nucleotide sequence ID" value="NZ_CP038013.1"/>
</dbReference>
<evidence type="ECO:0000313" key="2">
    <source>
        <dbReference type="Proteomes" id="UP000294309"/>
    </source>
</evidence>
<keyword evidence="2" id="KW-1185">Reference proteome</keyword>
<dbReference type="AlphaFoldDB" id="A0A4P7AIA4"/>
<protein>
    <submittedName>
        <fullName evidence="1">Uncharacterized protein</fullName>
    </submittedName>
</protein>